<reference evidence="2 3" key="1">
    <citation type="submission" date="2015-03" db="EMBL/GenBank/DDBJ databases">
        <title>Draft genome of the nematode, Opisthorchis viverrini.</title>
        <authorList>
            <person name="Mitreva M."/>
        </authorList>
    </citation>
    <scope>NUCLEOTIDE SEQUENCE [LARGE SCALE GENOMIC DNA]</scope>
    <source>
        <strain evidence="2">Khon Kaen</strain>
    </source>
</reference>
<dbReference type="AlphaFoldDB" id="A0A1S8X1M1"/>
<gene>
    <name evidence="2" type="ORF">X801_03597</name>
</gene>
<organism evidence="2 3">
    <name type="scientific">Opisthorchis viverrini</name>
    <name type="common">Southeast Asian liver fluke</name>
    <dbReference type="NCBI Taxonomy" id="6198"/>
    <lineage>
        <taxon>Eukaryota</taxon>
        <taxon>Metazoa</taxon>
        <taxon>Spiralia</taxon>
        <taxon>Lophotrochozoa</taxon>
        <taxon>Platyhelminthes</taxon>
        <taxon>Trematoda</taxon>
        <taxon>Digenea</taxon>
        <taxon>Opisthorchiida</taxon>
        <taxon>Opisthorchiata</taxon>
        <taxon>Opisthorchiidae</taxon>
        <taxon>Opisthorchis</taxon>
    </lineage>
</organism>
<dbReference type="Gene3D" id="2.60.120.200">
    <property type="match status" value="1"/>
</dbReference>
<evidence type="ECO:0000259" key="1">
    <source>
        <dbReference type="PROSITE" id="PS50060"/>
    </source>
</evidence>
<sequence>MGAVSGWCTYVTYSYVPLLRSYHRTDRLPGHPSVGTPTSPAERILDCSFTESTCSWANDPNNWPINWQMATNQDSLSNGGMVCFGQQSLIGGIQKVDVSGRLFSPLVSASAVLQCLTVRYRLVSVASTEETEEIEAFRRIPKIAILRRQMGSFRCFLSPTAISPDQVGPFHSWRCHCAAFRRIFRHSLVYWDRIGHQYINTDGRHAVSYPFNTKELHLYYHRHVSGSPVEDISGDLSALLHCNFESPEWKFCHWTTDPRDTGVLWSISEVNNSGAACLSPAPFPRLRFGPQLSGSVTLTGRLWSQTIFAGFPASSEMLSGHGMGAPKCIQLSYYLQATKDTPIVIDKSGTGRSEMRLSLLKHSTGLHNTGPVNCTFENGKFCGWKDDPRDVIASWQVVRLLDPPGFAACLQATGVWDPSTTDAVQAEGSARLWSGHISPKSGTLIQCLTLRYRFFSSKPVIRLALMRHSAGYQPLLDCNFTSSTCNWANDHNNWPVNWRVVNKSVCLDLKSTSEVDSTQAVYGEATSRRQRIRPSHIKDPLNCTYEDGDFCGWNDDPRDVLAWWEVTAIPDRFTNAVCLLASTELGDASQSTAPTHEQTNSPADCSFDKGHICGWMPDPRDGGAQWTVSSVTLGEEHPNQALCLAGTPAQYTLDVVDKGVNRDPTATLSARLWSRKFYQLQKNFRCLSFVFHITHCADLDRITKASSCPHLSVLRHSSGACLHQADQNLELGVVMQSSKCRNELLWTAVPEHRTTSLGSWKLAYTPVVRVTETNADAAAFKDVNACTRQQGSQHRHSSVVCENIEVWVSNYNDSTTGPVDSKQVTWMTALVDLAEWADDSSVGYKHAFVDLKGNDEQQEQSSRTAFKNTFHLSSSNVPIWQSGAEVQATSTDWLKATVDLHFERTEKPDYKKKCPTRLVPVVSVPRYSQLSSHAMVI</sequence>
<dbReference type="EMBL" id="KV892592">
    <property type="protein sequence ID" value="OON20521.1"/>
    <property type="molecule type" value="Genomic_DNA"/>
</dbReference>
<proteinExistence type="predicted"/>
<dbReference type="GO" id="GO:0016020">
    <property type="term" value="C:membrane"/>
    <property type="evidence" value="ECO:0007669"/>
    <property type="project" value="InterPro"/>
</dbReference>
<dbReference type="Proteomes" id="UP000243686">
    <property type="component" value="Unassembled WGS sequence"/>
</dbReference>
<feature type="domain" description="MAM" evidence="1">
    <location>
        <begin position="603"/>
        <end position="703"/>
    </location>
</feature>
<dbReference type="Pfam" id="PF00629">
    <property type="entry name" value="MAM"/>
    <property type="match status" value="1"/>
</dbReference>
<evidence type="ECO:0000313" key="3">
    <source>
        <dbReference type="Proteomes" id="UP000243686"/>
    </source>
</evidence>
<feature type="domain" description="MAM" evidence="1">
    <location>
        <begin position="541"/>
        <end position="563"/>
    </location>
</feature>
<name>A0A1S8X1M1_OPIVI</name>
<accession>A0A1S8X1M1</accession>
<dbReference type="PROSITE" id="PS50060">
    <property type="entry name" value="MAM_2"/>
    <property type="match status" value="4"/>
</dbReference>
<dbReference type="InterPro" id="IPR000998">
    <property type="entry name" value="MAM_dom"/>
</dbReference>
<keyword evidence="3" id="KW-1185">Reference proteome</keyword>
<feature type="domain" description="MAM" evidence="1">
    <location>
        <begin position="372"/>
        <end position="465"/>
    </location>
</feature>
<protein>
    <recommendedName>
        <fullName evidence="1">MAM domain-containing protein</fullName>
    </recommendedName>
</protein>
<evidence type="ECO:0000313" key="2">
    <source>
        <dbReference type="EMBL" id="OON20521.1"/>
    </source>
</evidence>
<feature type="domain" description="MAM" evidence="1">
    <location>
        <begin position="240"/>
        <end position="335"/>
    </location>
</feature>